<evidence type="ECO:0000313" key="2">
    <source>
        <dbReference type="EMBL" id="KAG9496243.1"/>
    </source>
</evidence>
<proteinExistence type="predicted"/>
<dbReference type="AlphaFoldDB" id="A0A9P8D6J2"/>
<feature type="compositionally biased region" description="Low complexity" evidence="1">
    <location>
        <begin position="195"/>
        <end position="204"/>
    </location>
</feature>
<dbReference type="GeneID" id="68320682"/>
<feature type="region of interest" description="Disordered" evidence="1">
    <location>
        <begin position="58"/>
        <end position="86"/>
    </location>
</feature>
<sequence>MPKSPAALLFFSSASHRFPLRVSYVPISAVPRLAARTQFAQRSSKPTGMPTKRSFLGAAKAGEAKRNVSSETNSRQAPNFNEKGTHAHATQMVAWLKHRAETLDKERRSLADQQQALETKIQRDIDAAATWLTALLGQKWQIKADELAAKTAEPSSIEERFEEALRKKKETQPETSADADANANANDDADDDADANTNDDLISL</sequence>
<dbReference type="KEGG" id="fmu:J7337_012826"/>
<comment type="caution">
    <text evidence="2">The sequence shown here is derived from an EMBL/GenBank/DDBJ whole genome shotgun (WGS) entry which is preliminary data.</text>
</comment>
<protein>
    <submittedName>
        <fullName evidence="2">Uncharacterized protein</fullName>
    </submittedName>
</protein>
<gene>
    <name evidence="2" type="ORF">J7337_012826</name>
</gene>
<dbReference type="Proteomes" id="UP000827133">
    <property type="component" value="Unassembled WGS sequence"/>
</dbReference>
<dbReference type="EMBL" id="JAHBCI010000010">
    <property type="protein sequence ID" value="KAG9496243.1"/>
    <property type="molecule type" value="Genomic_DNA"/>
</dbReference>
<feature type="region of interest" description="Disordered" evidence="1">
    <location>
        <begin position="163"/>
        <end position="204"/>
    </location>
</feature>
<dbReference type="RefSeq" id="XP_044675243.1">
    <property type="nucleotide sequence ID" value="XM_044830327.1"/>
</dbReference>
<organism evidence="2 3">
    <name type="scientific">Fusarium musae</name>
    <dbReference type="NCBI Taxonomy" id="1042133"/>
    <lineage>
        <taxon>Eukaryota</taxon>
        <taxon>Fungi</taxon>
        <taxon>Dikarya</taxon>
        <taxon>Ascomycota</taxon>
        <taxon>Pezizomycotina</taxon>
        <taxon>Sordariomycetes</taxon>
        <taxon>Hypocreomycetidae</taxon>
        <taxon>Hypocreales</taxon>
        <taxon>Nectriaceae</taxon>
        <taxon>Fusarium</taxon>
    </lineage>
</organism>
<reference evidence="2" key="1">
    <citation type="journal article" date="2021" name="Mol. Plant Microbe Interact.">
        <title>Telomere to telomere genome assembly of Fusarium musae F31, causal agent of crown rot disease of banana.</title>
        <authorList>
            <person name="Degradi L."/>
            <person name="Tava V."/>
            <person name="Kunova A."/>
            <person name="Cortesi P."/>
            <person name="Saracchi M."/>
            <person name="Pasquali M."/>
        </authorList>
    </citation>
    <scope>NUCLEOTIDE SEQUENCE</scope>
    <source>
        <strain evidence="2">F31</strain>
    </source>
</reference>
<evidence type="ECO:0000313" key="3">
    <source>
        <dbReference type="Proteomes" id="UP000827133"/>
    </source>
</evidence>
<name>A0A9P8D6J2_9HYPO</name>
<feature type="compositionally biased region" description="Polar residues" evidence="1">
    <location>
        <begin position="69"/>
        <end position="79"/>
    </location>
</feature>
<keyword evidence="3" id="KW-1185">Reference proteome</keyword>
<accession>A0A9P8D6J2</accession>
<evidence type="ECO:0000256" key="1">
    <source>
        <dbReference type="SAM" id="MobiDB-lite"/>
    </source>
</evidence>